<evidence type="ECO:0000313" key="2">
    <source>
        <dbReference type="EMBL" id="CAB4929442.1"/>
    </source>
</evidence>
<reference evidence="2" key="1">
    <citation type="submission" date="2020-05" db="EMBL/GenBank/DDBJ databases">
        <authorList>
            <person name="Chiriac C."/>
            <person name="Salcher M."/>
            <person name="Ghai R."/>
            <person name="Kavagutti S V."/>
        </authorList>
    </citation>
    <scope>NUCLEOTIDE SEQUENCE</scope>
</reference>
<dbReference type="SUPFAM" id="SSF55729">
    <property type="entry name" value="Acyl-CoA N-acyltransferases (Nat)"/>
    <property type="match status" value="1"/>
</dbReference>
<sequence length="156" mass="17007">MLEPEFRVARSEGDLASHFALRHEVFVREQGIFDGTDRDERDDSSGTVHLVASLGVDVVGAVRLYPLDLAGRTWLGDRLAVAAGSRALQLGAPLVHLAVATAASKGGQIMYAHIQLPNVRFFRHLGWRLDGAVEIYAGIDHQPMAIDLPDVARDTK</sequence>
<gene>
    <name evidence="2" type="ORF">UFOPK3752_00328</name>
</gene>
<dbReference type="InterPro" id="IPR024035">
    <property type="entry name" value="MSMEG_0567_GNAT"/>
</dbReference>
<organism evidence="2">
    <name type="scientific">freshwater metagenome</name>
    <dbReference type="NCBI Taxonomy" id="449393"/>
    <lineage>
        <taxon>unclassified sequences</taxon>
        <taxon>metagenomes</taxon>
        <taxon>ecological metagenomes</taxon>
    </lineage>
</organism>
<dbReference type="InterPro" id="IPR000182">
    <property type="entry name" value="GNAT_dom"/>
</dbReference>
<dbReference type="Gene3D" id="3.40.630.30">
    <property type="match status" value="1"/>
</dbReference>
<dbReference type="Pfam" id="PF00583">
    <property type="entry name" value="Acetyltransf_1"/>
    <property type="match status" value="1"/>
</dbReference>
<dbReference type="GO" id="GO:0016747">
    <property type="term" value="F:acyltransferase activity, transferring groups other than amino-acyl groups"/>
    <property type="evidence" value="ECO:0007669"/>
    <property type="project" value="InterPro"/>
</dbReference>
<evidence type="ECO:0000259" key="1">
    <source>
        <dbReference type="PROSITE" id="PS51186"/>
    </source>
</evidence>
<protein>
    <submittedName>
        <fullName evidence="2">Unannotated protein</fullName>
    </submittedName>
</protein>
<accession>A0A6J7IGG4</accession>
<dbReference type="PROSITE" id="PS51186">
    <property type="entry name" value="GNAT"/>
    <property type="match status" value="1"/>
</dbReference>
<dbReference type="NCBIfam" id="TIGR04045">
    <property type="entry name" value="MSMEG_0567_GNAT"/>
    <property type="match status" value="1"/>
</dbReference>
<dbReference type="AlphaFoldDB" id="A0A6J7IGG4"/>
<dbReference type="InterPro" id="IPR016181">
    <property type="entry name" value="Acyl_CoA_acyltransferase"/>
</dbReference>
<feature type="domain" description="N-acetyltransferase" evidence="1">
    <location>
        <begin position="4"/>
        <end position="149"/>
    </location>
</feature>
<name>A0A6J7IGG4_9ZZZZ</name>
<dbReference type="EMBL" id="CAFBND010000008">
    <property type="protein sequence ID" value="CAB4929442.1"/>
    <property type="molecule type" value="Genomic_DNA"/>
</dbReference>
<proteinExistence type="predicted"/>